<keyword evidence="14" id="KW-1133">Transmembrane helix</keyword>
<dbReference type="Gene3D" id="3.40.50.300">
    <property type="entry name" value="P-loop containing nucleotide triphosphate hydrolases"/>
    <property type="match status" value="1"/>
</dbReference>
<dbReference type="InterPro" id="IPR027417">
    <property type="entry name" value="P-loop_NTPase"/>
</dbReference>
<evidence type="ECO:0000256" key="2">
    <source>
        <dbReference type="ARBA" id="ARBA00004167"/>
    </source>
</evidence>
<keyword evidence="10" id="KW-0378">Hydrolase</keyword>
<dbReference type="GO" id="GO:0046872">
    <property type="term" value="F:metal ion binding"/>
    <property type="evidence" value="ECO:0007669"/>
    <property type="project" value="UniProtKB-KW"/>
</dbReference>
<dbReference type="GO" id="GO:0016787">
    <property type="term" value="F:hydrolase activity"/>
    <property type="evidence" value="ECO:0007669"/>
    <property type="project" value="UniProtKB-KW"/>
</dbReference>
<keyword evidence="16" id="KW-0472">Membrane</keyword>
<evidence type="ECO:0000256" key="3">
    <source>
        <dbReference type="ARBA" id="ARBA00008535"/>
    </source>
</evidence>
<evidence type="ECO:0000256" key="6">
    <source>
        <dbReference type="ARBA" id="ARBA00022640"/>
    </source>
</evidence>
<protein>
    <recommendedName>
        <fullName evidence="19">AIG1-type G domain-containing protein</fullName>
    </recommendedName>
</protein>
<evidence type="ECO:0000256" key="16">
    <source>
        <dbReference type="ARBA" id="ARBA00023136"/>
    </source>
</evidence>
<evidence type="ECO:0000256" key="7">
    <source>
        <dbReference type="ARBA" id="ARBA00022692"/>
    </source>
</evidence>
<evidence type="ECO:0000256" key="11">
    <source>
        <dbReference type="ARBA" id="ARBA00022805"/>
    </source>
</evidence>
<dbReference type="GO" id="GO:0015031">
    <property type="term" value="P:protein transport"/>
    <property type="evidence" value="ECO:0007669"/>
    <property type="project" value="UniProtKB-KW"/>
</dbReference>
<keyword evidence="8" id="KW-0479">Metal-binding</keyword>
<evidence type="ECO:0000256" key="5">
    <source>
        <dbReference type="ARBA" id="ARBA00022528"/>
    </source>
</evidence>
<feature type="domain" description="AIG1-type G" evidence="19">
    <location>
        <begin position="56"/>
        <end position="183"/>
    </location>
</feature>
<evidence type="ECO:0000256" key="4">
    <source>
        <dbReference type="ARBA" id="ARBA00022448"/>
    </source>
</evidence>
<keyword evidence="4" id="KW-0813">Transport</keyword>
<organism evidence="20">
    <name type="scientific">Amphimedon queenslandica</name>
    <name type="common">Sponge</name>
    <dbReference type="NCBI Taxonomy" id="400682"/>
    <lineage>
        <taxon>Eukaryota</taxon>
        <taxon>Metazoa</taxon>
        <taxon>Porifera</taxon>
        <taxon>Demospongiae</taxon>
        <taxon>Heteroscleromorpha</taxon>
        <taxon>Haplosclerida</taxon>
        <taxon>Niphatidae</taxon>
        <taxon>Amphimedon</taxon>
    </lineage>
</organism>
<dbReference type="EnsemblMetazoa" id="Aqu2.1.34497_001">
    <property type="protein sequence ID" value="Aqu2.1.34497_001"/>
    <property type="gene ID" value="Aqu2.1.34497"/>
</dbReference>
<evidence type="ECO:0000256" key="10">
    <source>
        <dbReference type="ARBA" id="ARBA00022801"/>
    </source>
</evidence>
<dbReference type="OrthoDB" id="417506at2759"/>
<proteinExistence type="inferred from homology"/>
<dbReference type="GO" id="GO:0005525">
    <property type="term" value="F:GTP binding"/>
    <property type="evidence" value="ECO:0007669"/>
    <property type="project" value="UniProtKB-KW"/>
</dbReference>
<dbReference type="PANTHER" id="PTHR10903">
    <property type="entry name" value="GTPASE, IMAP FAMILY MEMBER-RELATED"/>
    <property type="match status" value="1"/>
</dbReference>
<dbReference type="AlphaFoldDB" id="A0A1X7V4N0"/>
<name>A0A1X7V4N0_AMPQE</name>
<dbReference type="PANTHER" id="PTHR10903:SF135">
    <property type="entry name" value="TRANSLOCASE OF CHLOROPLAST 120, CHLOROPLASTIC-RELATED"/>
    <property type="match status" value="1"/>
</dbReference>
<dbReference type="InterPro" id="IPR045058">
    <property type="entry name" value="GIMA/IAN/Toc"/>
</dbReference>
<feature type="region of interest" description="Disordered" evidence="18">
    <location>
        <begin position="1"/>
        <end position="22"/>
    </location>
</feature>
<evidence type="ECO:0000256" key="17">
    <source>
        <dbReference type="ARBA" id="ARBA00024013"/>
    </source>
</evidence>
<keyword evidence="6" id="KW-0934">Plastid</keyword>
<evidence type="ECO:0000256" key="18">
    <source>
        <dbReference type="SAM" id="MobiDB-lite"/>
    </source>
</evidence>
<evidence type="ECO:0000259" key="19">
    <source>
        <dbReference type="Pfam" id="PF04548"/>
    </source>
</evidence>
<keyword evidence="13" id="KW-0653">Protein transport</keyword>
<dbReference type="InParanoid" id="A0A1X7V4N0"/>
<keyword evidence="7" id="KW-0812">Transmembrane</keyword>
<sequence length="390" mass="44330">MAEASVGSVELFPSPNENITGEDDAITDEAEATHSVDKNEVEIKSEQLRKRKYSVKILVIGLTGVGKSSLINAMMGDIVAQSQAGAKACQEKIVCHRGEHDGIKIKIYDTAGFGETGIPEKKILKNIAENTPRKGYDLILIAIKMDNRLDADNAKKMLSSLGRLMDPEMWKRTIVVLTFANFFVFQLNNEYQGVIKKEGIKFEVERKTQEFKEVFKQHTGKDWGLVNEIPFVLAGSMMERQLPTDDDWLVTLWDHSILRCRTEVQPFLKRIRFQRLFVDLRLLIRNIFPITNDRRESTKQHDERLIQNDVEQNIGTNSEEHNGQGVSEQEGQIPLNYTYNGLEQSIGKEEMAVKDLNDEPRDGSPEDSLERMNYDLLSEIDSAVPKKLSD</sequence>
<evidence type="ECO:0000256" key="15">
    <source>
        <dbReference type="ARBA" id="ARBA00023134"/>
    </source>
</evidence>
<keyword evidence="15" id="KW-0342">GTP-binding</keyword>
<dbReference type="SUPFAM" id="SSF52540">
    <property type="entry name" value="P-loop containing nucleoside triphosphate hydrolases"/>
    <property type="match status" value="1"/>
</dbReference>
<keyword evidence="11" id="KW-1002">Plastid outer membrane</keyword>
<feature type="region of interest" description="Disordered" evidence="18">
    <location>
        <begin position="348"/>
        <end position="373"/>
    </location>
</feature>
<dbReference type="InterPro" id="IPR006703">
    <property type="entry name" value="G_AIG1"/>
</dbReference>
<accession>A0A1X7V4N0</accession>
<keyword evidence="12" id="KW-0460">Magnesium</keyword>
<keyword evidence="9" id="KW-0547">Nucleotide-binding</keyword>
<evidence type="ECO:0000256" key="13">
    <source>
        <dbReference type="ARBA" id="ARBA00022927"/>
    </source>
</evidence>
<dbReference type="GO" id="GO:0016020">
    <property type="term" value="C:membrane"/>
    <property type="evidence" value="ECO:0007669"/>
    <property type="project" value="UniProtKB-SubCell"/>
</dbReference>
<keyword evidence="5" id="KW-0150">Chloroplast</keyword>
<evidence type="ECO:0000256" key="1">
    <source>
        <dbReference type="ARBA" id="ARBA00001946"/>
    </source>
</evidence>
<evidence type="ECO:0000256" key="9">
    <source>
        <dbReference type="ARBA" id="ARBA00022741"/>
    </source>
</evidence>
<comment type="similarity">
    <text evidence="3">Belongs to the TRAFAC class TrmE-Era-EngA-EngB-Septin-like GTPase superfamily. AIG1/Toc34/Toc159-like paraseptin GTPase family. IAN subfamily.</text>
</comment>
<evidence type="ECO:0000256" key="8">
    <source>
        <dbReference type="ARBA" id="ARBA00022723"/>
    </source>
</evidence>
<evidence type="ECO:0000256" key="12">
    <source>
        <dbReference type="ARBA" id="ARBA00022842"/>
    </source>
</evidence>
<evidence type="ECO:0000256" key="14">
    <source>
        <dbReference type="ARBA" id="ARBA00022989"/>
    </source>
</evidence>
<evidence type="ECO:0000313" key="20">
    <source>
        <dbReference type="EnsemblMetazoa" id="Aqu2.1.34497_001"/>
    </source>
</evidence>
<comment type="cofactor">
    <cofactor evidence="1">
        <name>Mg(2+)</name>
        <dbReference type="ChEBI" id="CHEBI:18420"/>
    </cofactor>
</comment>
<feature type="region of interest" description="Disordered" evidence="18">
    <location>
        <begin position="314"/>
        <end position="333"/>
    </location>
</feature>
<dbReference type="Pfam" id="PF04548">
    <property type="entry name" value="AIG1"/>
    <property type="match status" value="1"/>
</dbReference>
<feature type="compositionally biased region" description="Polar residues" evidence="18">
    <location>
        <begin position="324"/>
        <end position="333"/>
    </location>
</feature>
<reference evidence="20" key="1">
    <citation type="submission" date="2017-05" db="UniProtKB">
        <authorList>
            <consortium name="EnsemblMetazoa"/>
        </authorList>
    </citation>
    <scope>IDENTIFICATION</scope>
</reference>
<comment type="subcellular location">
    <subcellularLocation>
        <location evidence="2">Membrane</location>
        <topology evidence="2">Single-pass membrane protein</topology>
    </subcellularLocation>
    <subcellularLocation>
        <location evidence="17">Plastid</location>
        <location evidence="17">Chloroplast outer membrane</location>
    </subcellularLocation>
</comment>